<dbReference type="RefSeq" id="XP_064706964.1">
    <property type="nucleotide sequence ID" value="XM_064845419.1"/>
</dbReference>
<dbReference type="Pfam" id="PF26616">
    <property type="entry name" value="CorA-like"/>
    <property type="match status" value="1"/>
</dbReference>
<feature type="domain" description="CorA-like transporter" evidence="3">
    <location>
        <begin position="82"/>
        <end position="292"/>
    </location>
</feature>
<keyword evidence="5" id="KW-1185">Reference proteome</keyword>
<keyword evidence="1" id="KW-0175">Coiled coil</keyword>
<keyword evidence="2" id="KW-1133">Transmembrane helix</keyword>
<proteinExistence type="predicted"/>
<dbReference type="EMBL" id="JAVRRD010000011">
    <property type="protein sequence ID" value="KAK5053839.1"/>
    <property type="molecule type" value="Genomic_DNA"/>
</dbReference>
<organism evidence="4 5">
    <name type="scientific">Exophiala bonariae</name>
    <dbReference type="NCBI Taxonomy" id="1690606"/>
    <lineage>
        <taxon>Eukaryota</taxon>
        <taxon>Fungi</taxon>
        <taxon>Dikarya</taxon>
        <taxon>Ascomycota</taxon>
        <taxon>Pezizomycotina</taxon>
        <taxon>Eurotiomycetes</taxon>
        <taxon>Chaetothyriomycetidae</taxon>
        <taxon>Chaetothyriales</taxon>
        <taxon>Herpotrichiellaceae</taxon>
        <taxon>Exophiala</taxon>
    </lineage>
</organism>
<protein>
    <recommendedName>
        <fullName evidence="3">CorA-like transporter domain-containing protein</fullName>
    </recommendedName>
</protein>
<accession>A0AAV9NFD4</accession>
<feature type="transmembrane region" description="Helical" evidence="2">
    <location>
        <begin position="486"/>
        <end position="507"/>
    </location>
</feature>
<reference evidence="4 5" key="1">
    <citation type="submission" date="2023-08" db="EMBL/GenBank/DDBJ databases">
        <title>Black Yeasts Isolated from many extreme environments.</title>
        <authorList>
            <person name="Coleine C."/>
            <person name="Stajich J.E."/>
            <person name="Selbmann L."/>
        </authorList>
    </citation>
    <scope>NUCLEOTIDE SEQUENCE [LARGE SCALE GENOMIC DNA]</scope>
    <source>
        <strain evidence="4 5">CCFEE 5792</strain>
    </source>
</reference>
<feature type="coiled-coil region" evidence="1">
    <location>
        <begin position="368"/>
        <end position="439"/>
    </location>
</feature>
<dbReference type="InterPro" id="IPR058257">
    <property type="entry name" value="CorA-like_dom"/>
</dbReference>
<evidence type="ECO:0000256" key="2">
    <source>
        <dbReference type="SAM" id="Phobius"/>
    </source>
</evidence>
<dbReference type="Proteomes" id="UP001358417">
    <property type="component" value="Unassembled WGS sequence"/>
</dbReference>
<dbReference type="Gene3D" id="1.20.58.340">
    <property type="entry name" value="Magnesium transport protein CorA, transmembrane region"/>
    <property type="match status" value="1"/>
</dbReference>
<sequence>MTGYWRSAKGRGRVFRNQGTVDDRLWDSLQIDLFLEPSDVLSQAEAYSAELLVDVGEAIVQHQKSRAENVDLARATARSSAQNEHLDEHLGGILDEKNIAQFVALKTVQDIADYLNQTQKFRVFFVRQKYSWGPLLITSHLFDYLVGRTHMSPLVKSFILHFGVREREVEISPPALRFVQLSSDHQGSENCHECVYGLRFMERNGRSDSEKLSRGWSFRQAAISCRYDPLEDGVSWILITVSKHMEQQLNTVVNDKEFIKQSDPIETHYLLIASAISSWRQYLIDLSAETDAHYAQLLGTSPSDEGPIDLHESGRRQELLILDQNFLNAQLATSATAETLCALLSAWESTTETSRLHTNYSKLIRTSFKDQERELRLILLQIDNLRNKLAGITNLLSSFLDLSSGYSLQNLVKESGKENEEMRKLSERMRELAEESTQDAAAVKVLTILTLIYLPVTVVSNFFSTSFVNTTNSQGGEGGITVSGDWWILAAVSIPLTLFTLYIWLVWTRVKINHCNRPWWQYAVGIGLFRGPSKLAAQANMLERRSVGGVGPLANRGGMNEEYAPGMLPRASSELC</sequence>
<evidence type="ECO:0000259" key="3">
    <source>
        <dbReference type="Pfam" id="PF26616"/>
    </source>
</evidence>
<evidence type="ECO:0000313" key="4">
    <source>
        <dbReference type="EMBL" id="KAK5053839.1"/>
    </source>
</evidence>
<evidence type="ECO:0000313" key="5">
    <source>
        <dbReference type="Proteomes" id="UP001358417"/>
    </source>
</evidence>
<feature type="transmembrane region" description="Helical" evidence="2">
    <location>
        <begin position="445"/>
        <end position="466"/>
    </location>
</feature>
<evidence type="ECO:0000256" key="1">
    <source>
        <dbReference type="SAM" id="Coils"/>
    </source>
</evidence>
<dbReference type="GeneID" id="89970017"/>
<comment type="caution">
    <text evidence="4">The sequence shown here is derived from an EMBL/GenBank/DDBJ whole genome shotgun (WGS) entry which is preliminary data.</text>
</comment>
<dbReference type="AlphaFoldDB" id="A0AAV9NFD4"/>
<name>A0AAV9NFD4_9EURO</name>
<keyword evidence="2" id="KW-0472">Membrane</keyword>
<keyword evidence="2" id="KW-0812">Transmembrane</keyword>
<gene>
    <name evidence="4" type="ORF">LTR84_001801</name>
</gene>